<comment type="similarity">
    <text evidence="1 3">Belongs to the Cu-Zn superoxide dismutase family.</text>
</comment>
<dbReference type="CDD" id="cd00305">
    <property type="entry name" value="Cu-Zn_Superoxide_Dismutase"/>
    <property type="match status" value="1"/>
</dbReference>
<keyword evidence="5" id="KW-0732">Signal</keyword>
<evidence type="ECO:0000259" key="6">
    <source>
        <dbReference type="Pfam" id="PF00080"/>
    </source>
</evidence>
<dbReference type="EMBL" id="JBDIML010000002">
    <property type="protein sequence ID" value="MEN2767159.1"/>
    <property type="molecule type" value="Genomic_DNA"/>
</dbReference>
<proteinExistence type="inferred from homology"/>
<dbReference type="Gene3D" id="2.60.40.200">
    <property type="entry name" value="Superoxide dismutase, copper/zinc binding domain"/>
    <property type="match status" value="1"/>
</dbReference>
<name>A0ABU9XFY1_9BACI</name>
<protein>
    <recommendedName>
        <fullName evidence="3">Superoxide dismutase [Cu-Zn]</fullName>
        <ecNumber evidence="3">1.15.1.1</ecNumber>
    </recommendedName>
</protein>
<feature type="signal peptide" evidence="5">
    <location>
        <begin position="1"/>
        <end position="21"/>
    </location>
</feature>
<feature type="region of interest" description="Disordered" evidence="4">
    <location>
        <begin position="25"/>
        <end position="47"/>
    </location>
</feature>
<dbReference type="PANTHER" id="PTHR10003">
    <property type="entry name" value="SUPEROXIDE DISMUTASE CU-ZN -RELATED"/>
    <property type="match status" value="1"/>
</dbReference>
<keyword evidence="3" id="KW-0186">Copper</keyword>
<dbReference type="PROSITE" id="PS00332">
    <property type="entry name" value="SOD_CU_ZN_2"/>
    <property type="match status" value="1"/>
</dbReference>
<feature type="domain" description="Superoxide dismutase copper/zinc binding" evidence="6">
    <location>
        <begin position="65"/>
        <end position="196"/>
    </location>
</feature>
<keyword evidence="3" id="KW-0862">Zinc</keyword>
<dbReference type="InterPro" id="IPR001424">
    <property type="entry name" value="SOD_Cu_Zn_dom"/>
</dbReference>
<dbReference type="SUPFAM" id="SSF49329">
    <property type="entry name" value="Cu,Zn superoxide dismutase-like"/>
    <property type="match status" value="1"/>
</dbReference>
<evidence type="ECO:0000313" key="7">
    <source>
        <dbReference type="EMBL" id="MEN2767159.1"/>
    </source>
</evidence>
<dbReference type="InterPro" id="IPR018152">
    <property type="entry name" value="SOD_Cu/Zn_BS"/>
</dbReference>
<dbReference type="RefSeq" id="WP_345824620.1">
    <property type="nucleotide sequence ID" value="NZ_JBDIML010000002.1"/>
</dbReference>
<comment type="function">
    <text evidence="2">Destroys radicals which are normally produced within the cells and which are toxic to biological systems. May play a role in favoring mycobacterial survival in phagocytes.</text>
</comment>
<dbReference type="Proteomes" id="UP001444625">
    <property type="component" value="Unassembled WGS sequence"/>
</dbReference>
<feature type="chain" id="PRO_5045492204" description="Superoxide dismutase [Cu-Zn]" evidence="5">
    <location>
        <begin position="22"/>
        <end position="198"/>
    </location>
</feature>
<dbReference type="EC" id="1.15.1.1" evidence="3"/>
<gene>
    <name evidence="7" type="ORF">ABC228_08165</name>
</gene>
<reference evidence="7 8" key="1">
    <citation type="submission" date="2024-05" db="EMBL/GenBank/DDBJ databases">
        <authorList>
            <person name="Haq I."/>
            <person name="Ullah Z."/>
            <person name="Ahmad R."/>
            <person name="Li M."/>
            <person name="Tong Y."/>
        </authorList>
    </citation>
    <scope>NUCLEOTIDE SEQUENCE [LARGE SCALE GENOMIC DNA]</scope>
    <source>
        <strain evidence="7 8">16A2E</strain>
    </source>
</reference>
<dbReference type="InterPro" id="IPR036423">
    <property type="entry name" value="SOD-like_Cu/Zn_dom_sf"/>
</dbReference>
<evidence type="ECO:0000256" key="4">
    <source>
        <dbReference type="SAM" id="MobiDB-lite"/>
    </source>
</evidence>
<organism evidence="7 8">
    <name type="scientific">Ornithinibacillus xuwenensis</name>
    <dbReference type="NCBI Taxonomy" id="3144668"/>
    <lineage>
        <taxon>Bacteria</taxon>
        <taxon>Bacillati</taxon>
        <taxon>Bacillota</taxon>
        <taxon>Bacilli</taxon>
        <taxon>Bacillales</taxon>
        <taxon>Bacillaceae</taxon>
        <taxon>Ornithinibacillus</taxon>
    </lineage>
</organism>
<comment type="caution">
    <text evidence="7">The sequence shown here is derived from an EMBL/GenBank/DDBJ whole genome shotgun (WGS) entry which is preliminary data.</text>
</comment>
<evidence type="ECO:0000256" key="5">
    <source>
        <dbReference type="SAM" id="SignalP"/>
    </source>
</evidence>
<dbReference type="PRINTS" id="PR00068">
    <property type="entry name" value="CUZNDISMTASE"/>
</dbReference>
<evidence type="ECO:0000256" key="2">
    <source>
        <dbReference type="ARBA" id="ARBA00024900"/>
    </source>
</evidence>
<evidence type="ECO:0000256" key="3">
    <source>
        <dbReference type="RuleBase" id="RU000393"/>
    </source>
</evidence>
<evidence type="ECO:0000256" key="1">
    <source>
        <dbReference type="ARBA" id="ARBA00010457"/>
    </source>
</evidence>
<comment type="catalytic activity">
    <reaction evidence="3">
        <text>2 superoxide + 2 H(+) = H2O2 + O2</text>
        <dbReference type="Rhea" id="RHEA:20696"/>
        <dbReference type="ChEBI" id="CHEBI:15378"/>
        <dbReference type="ChEBI" id="CHEBI:15379"/>
        <dbReference type="ChEBI" id="CHEBI:16240"/>
        <dbReference type="ChEBI" id="CHEBI:18421"/>
        <dbReference type="EC" id="1.15.1.1"/>
    </reaction>
</comment>
<accession>A0ABU9XFY1</accession>
<dbReference type="PROSITE" id="PS51257">
    <property type="entry name" value="PROKAR_LIPOPROTEIN"/>
    <property type="match status" value="1"/>
</dbReference>
<comment type="cofactor">
    <cofactor evidence="3">
        <name>Zn(2+)</name>
        <dbReference type="ChEBI" id="CHEBI:29105"/>
    </cofactor>
    <text evidence="3">Binds 1 zinc ion per subunit.</text>
</comment>
<dbReference type="InterPro" id="IPR024134">
    <property type="entry name" value="SOD_Cu/Zn_/chaperone"/>
</dbReference>
<sequence length="198" mass="21085">MKKKWLMAVMLITFFLSACGAADSEDESEKRNGEENPSVETNGMLRESTESLLVTMTDTDGEKIGEAKLVQKSGGVEVSLEATDLPPGTHGFHIHEKGLCETPTFESAGSHFNPTNAKHGFNHPEGPHAGDLPNIEVKEDGTVSTTVLAEMVTLETGKENSLLGENGTALMIHSKADDYKSQPSGDAGDRIACGVIAE</sequence>
<dbReference type="Pfam" id="PF00080">
    <property type="entry name" value="Sod_Cu"/>
    <property type="match status" value="1"/>
</dbReference>
<comment type="cofactor">
    <cofactor evidence="3">
        <name>Cu cation</name>
        <dbReference type="ChEBI" id="CHEBI:23378"/>
    </cofactor>
    <text evidence="3">Binds 1 copper ion per subunit.</text>
</comment>
<keyword evidence="3" id="KW-0479">Metal-binding</keyword>
<keyword evidence="3" id="KW-0560">Oxidoreductase</keyword>
<keyword evidence="8" id="KW-1185">Reference proteome</keyword>
<evidence type="ECO:0000313" key="8">
    <source>
        <dbReference type="Proteomes" id="UP001444625"/>
    </source>
</evidence>